<dbReference type="GO" id="GO:0019134">
    <property type="term" value="F:glucosamine-1-phosphate N-acetyltransferase activity"/>
    <property type="evidence" value="ECO:0007669"/>
    <property type="project" value="UniProtKB-UniRule"/>
</dbReference>
<dbReference type="CDD" id="cd03353">
    <property type="entry name" value="LbH_GlmU_C"/>
    <property type="match status" value="1"/>
</dbReference>
<dbReference type="CDD" id="cd02540">
    <property type="entry name" value="GT2_GlmU_N_bac"/>
    <property type="match status" value="1"/>
</dbReference>
<dbReference type="SUPFAM" id="SSF51161">
    <property type="entry name" value="Trimeric LpxA-like enzymes"/>
    <property type="match status" value="1"/>
</dbReference>
<keyword evidence="12 17" id="KW-0012">Acyltransferase</keyword>
<dbReference type="GO" id="GO:0000902">
    <property type="term" value="P:cell morphogenesis"/>
    <property type="evidence" value="ECO:0007669"/>
    <property type="project" value="UniProtKB-UniRule"/>
</dbReference>
<dbReference type="EMBL" id="RHHB01000017">
    <property type="protein sequence ID" value="RNB49050.1"/>
    <property type="molecule type" value="Genomic_DNA"/>
</dbReference>
<dbReference type="RefSeq" id="WP_122936945.1">
    <property type="nucleotide sequence ID" value="NZ_JBHSNT010000055.1"/>
</dbReference>
<comment type="subunit">
    <text evidence="17">Homotrimer.</text>
</comment>
<dbReference type="NCBIfam" id="TIGR01173">
    <property type="entry name" value="glmU"/>
    <property type="match status" value="1"/>
</dbReference>
<evidence type="ECO:0000256" key="13">
    <source>
        <dbReference type="ARBA" id="ARBA00023316"/>
    </source>
</evidence>
<gene>
    <name evidence="17 19" type="primary">glmU</name>
    <name evidence="19" type="ORF">EDM22_10180</name>
</gene>
<dbReference type="PANTHER" id="PTHR43584:SF3">
    <property type="entry name" value="BIFUNCTIONAL PROTEIN GLMU"/>
    <property type="match status" value="1"/>
</dbReference>
<dbReference type="Proteomes" id="UP000275048">
    <property type="component" value="Unassembled WGS sequence"/>
</dbReference>
<dbReference type="AlphaFoldDB" id="A0A3M8AD61"/>
<evidence type="ECO:0000256" key="8">
    <source>
        <dbReference type="ARBA" id="ARBA00022842"/>
    </source>
</evidence>
<dbReference type="InterPro" id="IPR029044">
    <property type="entry name" value="Nucleotide-diphossugar_trans"/>
</dbReference>
<feature type="binding site" evidence="17">
    <location>
        <position position="356"/>
    </location>
    <ligand>
        <name>UDP-N-acetyl-alpha-D-glucosamine</name>
        <dbReference type="ChEBI" id="CHEBI:57705"/>
    </ligand>
</feature>
<feature type="region of interest" description="Linker" evidence="17">
    <location>
        <begin position="236"/>
        <end position="256"/>
    </location>
</feature>
<evidence type="ECO:0000256" key="4">
    <source>
        <dbReference type="ARBA" id="ARBA00022679"/>
    </source>
</evidence>
<dbReference type="PANTHER" id="PTHR43584">
    <property type="entry name" value="NUCLEOTIDYL TRANSFERASE"/>
    <property type="match status" value="1"/>
</dbReference>
<feature type="binding site" evidence="17">
    <location>
        <begin position="82"/>
        <end position="83"/>
    </location>
    <ligand>
        <name>UDP-N-acetyl-alpha-D-glucosamine</name>
        <dbReference type="ChEBI" id="CHEBI:57705"/>
    </ligand>
</feature>
<feature type="binding site" evidence="17">
    <location>
        <position position="145"/>
    </location>
    <ligand>
        <name>UDP-N-acetyl-alpha-D-glucosamine</name>
        <dbReference type="ChEBI" id="CHEBI:57705"/>
    </ligand>
</feature>
<comment type="cofactor">
    <cofactor evidence="17">
        <name>Mg(2+)</name>
        <dbReference type="ChEBI" id="CHEBI:18420"/>
    </cofactor>
    <text evidence="17">Binds 1 Mg(2+) ion per subunit.</text>
</comment>
<comment type="pathway">
    <text evidence="17">Nucleotide-sugar biosynthesis; UDP-N-acetyl-alpha-D-glucosamine biosynthesis; UDP-N-acetyl-alpha-D-glucosamine from N-acetyl-alpha-D-glucosamine 1-phosphate: step 1/1.</text>
</comment>
<protein>
    <recommendedName>
        <fullName evidence="17">Bifunctional protein GlmU</fullName>
    </recommendedName>
    <domain>
        <recommendedName>
            <fullName evidence="17">UDP-N-acetylglucosamine pyrophosphorylase</fullName>
            <ecNumber evidence="17">2.7.7.23</ecNumber>
        </recommendedName>
        <alternativeName>
            <fullName evidence="17">N-acetylglucosamine-1-phosphate uridyltransferase</fullName>
        </alternativeName>
    </domain>
    <domain>
        <recommendedName>
            <fullName evidence="17">Glucosamine-1-phosphate N-acetyltransferase</fullName>
            <ecNumber evidence="17">2.3.1.157</ecNumber>
        </recommendedName>
    </domain>
</protein>
<keyword evidence="7 17" id="KW-0677">Repeat</keyword>
<keyword evidence="11 17" id="KW-0511">Multifunctional enzyme</keyword>
<keyword evidence="20" id="KW-1185">Reference proteome</keyword>
<dbReference type="InterPro" id="IPR025877">
    <property type="entry name" value="MobA-like_NTP_Trfase"/>
</dbReference>
<feature type="binding site" evidence="17">
    <location>
        <position position="382"/>
    </location>
    <ligand>
        <name>UDP-N-acetyl-alpha-D-glucosamine</name>
        <dbReference type="ChEBI" id="CHEBI:57705"/>
    </ligand>
</feature>
<keyword evidence="8 17" id="KW-0460">Magnesium</keyword>
<dbReference type="GO" id="GO:0006048">
    <property type="term" value="P:UDP-N-acetylglucosamine biosynthetic process"/>
    <property type="evidence" value="ECO:0007669"/>
    <property type="project" value="UniProtKB-UniPathway"/>
</dbReference>
<feature type="binding site" evidence="17">
    <location>
        <position position="233"/>
    </location>
    <ligand>
        <name>UDP-N-acetyl-alpha-D-glucosamine</name>
        <dbReference type="ChEBI" id="CHEBI:57705"/>
    </ligand>
</feature>
<dbReference type="Gene3D" id="2.160.10.10">
    <property type="entry name" value="Hexapeptide repeat proteins"/>
    <property type="match status" value="1"/>
</dbReference>
<proteinExistence type="inferred from homology"/>
<dbReference type="Gene3D" id="3.90.550.10">
    <property type="entry name" value="Spore Coat Polysaccharide Biosynthesis Protein SpsA, Chain A"/>
    <property type="match status" value="1"/>
</dbReference>
<dbReference type="OrthoDB" id="9775031at2"/>
<comment type="catalytic activity">
    <reaction evidence="15 17">
        <text>N-acetyl-alpha-D-glucosamine 1-phosphate + UTP + H(+) = UDP-N-acetyl-alpha-D-glucosamine + diphosphate</text>
        <dbReference type="Rhea" id="RHEA:13509"/>
        <dbReference type="ChEBI" id="CHEBI:15378"/>
        <dbReference type="ChEBI" id="CHEBI:33019"/>
        <dbReference type="ChEBI" id="CHEBI:46398"/>
        <dbReference type="ChEBI" id="CHEBI:57705"/>
        <dbReference type="ChEBI" id="CHEBI:57776"/>
        <dbReference type="EC" id="2.7.7.23"/>
    </reaction>
</comment>
<evidence type="ECO:0000256" key="16">
    <source>
        <dbReference type="ARBA" id="ARBA00049628"/>
    </source>
</evidence>
<keyword evidence="5 17" id="KW-0548">Nucleotidyltransferase</keyword>
<comment type="similarity">
    <text evidence="2 17">In the N-terminal section; belongs to the N-acetylglucosamine-1-phosphate uridyltransferase family.</text>
</comment>
<evidence type="ECO:0000256" key="14">
    <source>
        <dbReference type="ARBA" id="ARBA00048247"/>
    </source>
</evidence>
<comment type="pathway">
    <text evidence="17">Bacterial outer membrane biogenesis; LPS lipid A biosynthesis.</text>
</comment>
<dbReference type="GO" id="GO:0008360">
    <property type="term" value="P:regulation of cell shape"/>
    <property type="evidence" value="ECO:0007669"/>
    <property type="project" value="UniProtKB-KW"/>
</dbReference>
<keyword evidence="10 17" id="KW-0573">Peptidoglycan synthesis</keyword>
<dbReference type="EC" id="2.3.1.157" evidence="17"/>
<feature type="binding site" evidence="17">
    <location>
        <begin position="391"/>
        <end position="392"/>
    </location>
    <ligand>
        <name>acetyl-CoA</name>
        <dbReference type="ChEBI" id="CHEBI:57288"/>
    </ligand>
</feature>
<evidence type="ECO:0000256" key="9">
    <source>
        <dbReference type="ARBA" id="ARBA00022960"/>
    </source>
</evidence>
<feature type="binding site" evidence="17">
    <location>
        <position position="385"/>
    </location>
    <ligand>
        <name>acetyl-CoA</name>
        <dbReference type="ChEBI" id="CHEBI:57288"/>
    </ligand>
</feature>
<feature type="region of interest" description="Pyrophosphorylase" evidence="17">
    <location>
        <begin position="1"/>
        <end position="235"/>
    </location>
</feature>
<keyword evidence="13 17" id="KW-0961">Cell wall biogenesis/degradation</keyword>
<dbReference type="NCBIfam" id="NF010932">
    <property type="entry name" value="PRK14352.1"/>
    <property type="match status" value="1"/>
</dbReference>
<feature type="active site" description="Proton acceptor" evidence="17">
    <location>
        <position position="368"/>
    </location>
</feature>
<dbReference type="UniPathway" id="UPA00973"/>
<feature type="binding site" evidence="17">
    <location>
        <position position="233"/>
    </location>
    <ligand>
        <name>Mg(2+)</name>
        <dbReference type="ChEBI" id="CHEBI:18420"/>
    </ligand>
</feature>
<dbReference type="GO" id="GO:0009252">
    <property type="term" value="P:peptidoglycan biosynthetic process"/>
    <property type="evidence" value="ECO:0007669"/>
    <property type="project" value="UniProtKB-UniRule"/>
</dbReference>
<evidence type="ECO:0000256" key="6">
    <source>
        <dbReference type="ARBA" id="ARBA00022723"/>
    </source>
</evidence>
<dbReference type="GO" id="GO:0009245">
    <property type="term" value="P:lipid A biosynthetic process"/>
    <property type="evidence" value="ECO:0007669"/>
    <property type="project" value="UniProtKB-UniRule"/>
</dbReference>
<comment type="function">
    <text evidence="16 17">Catalyzes the last two sequential reactions in the de novo biosynthetic pathway for UDP-N-acetylglucosamine (UDP-GlcNAc). The C-terminal domain catalyzes the transfer of acetyl group from acetyl coenzyme A to glucosamine-1-phosphate (GlcN-1-P) to produce N-acetylglucosamine-1-phosphate (GlcNAc-1-P), which is converted into UDP-GlcNAc by the transfer of uridine 5-monophosphate (from uridine 5-triphosphate), a reaction catalyzed by the N-terminal domain.</text>
</comment>
<feature type="binding site" evidence="17">
    <location>
        <position position="410"/>
    </location>
    <ligand>
        <name>acetyl-CoA</name>
        <dbReference type="ChEBI" id="CHEBI:57288"/>
    </ligand>
</feature>
<feature type="binding site" evidence="17">
    <location>
        <begin position="10"/>
        <end position="13"/>
    </location>
    <ligand>
        <name>UDP-N-acetyl-alpha-D-glucosamine</name>
        <dbReference type="ChEBI" id="CHEBI:57705"/>
    </ligand>
</feature>
<evidence type="ECO:0000256" key="15">
    <source>
        <dbReference type="ARBA" id="ARBA00048493"/>
    </source>
</evidence>
<feature type="binding site" evidence="17">
    <location>
        <position position="24"/>
    </location>
    <ligand>
        <name>UDP-N-acetyl-alpha-D-glucosamine</name>
        <dbReference type="ChEBI" id="CHEBI:57705"/>
    </ligand>
</feature>
<feature type="binding site" evidence="17">
    <location>
        <position position="175"/>
    </location>
    <ligand>
        <name>UDP-N-acetyl-alpha-D-glucosamine</name>
        <dbReference type="ChEBI" id="CHEBI:57705"/>
    </ligand>
</feature>
<feature type="binding site" evidence="17">
    <location>
        <position position="108"/>
    </location>
    <ligand>
        <name>Mg(2+)</name>
        <dbReference type="ChEBI" id="CHEBI:18420"/>
    </ligand>
</feature>
<feature type="binding site" evidence="17">
    <location>
        <position position="77"/>
    </location>
    <ligand>
        <name>UDP-N-acetyl-alpha-D-glucosamine</name>
        <dbReference type="ChEBI" id="CHEBI:57705"/>
    </ligand>
</feature>
<evidence type="ECO:0000256" key="17">
    <source>
        <dbReference type="HAMAP-Rule" id="MF_01631"/>
    </source>
</evidence>
<evidence type="ECO:0000256" key="11">
    <source>
        <dbReference type="ARBA" id="ARBA00023268"/>
    </source>
</evidence>
<dbReference type="GO" id="GO:0016020">
    <property type="term" value="C:membrane"/>
    <property type="evidence" value="ECO:0007669"/>
    <property type="project" value="GOC"/>
</dbReference>
<keyword evidence="3 17" id="KW-0963">Cytoplasm</keyword>
<comment type="similarity">
    <text evidence="1 17">In the C-terminal section; belongs to the transferase hexapeptide repeat family.</text>
</comment>
<feature type="binding site" evidence="17">
    <location>
        <position position="338"/>
    </location>
    <ligand>
        <name>UDP-N-acetyl-alpha-D-glucosamine</name>
        <dbReference type="ChEBI" id="CHEBI:57705"/>
    </ligand>
</feature>
<dbReference type="GO" id="GO:0005737">
    <property type="term" value="C:cytoplasm"/>
    <property type="evidence" value="ECO:0007669"/>
    <property type="project" value="UniProtKB-SubCell"/>
</dbReference>
<name>A0A3M8AD61_9MICO</name>
<dbReference type="GO" id="GO:0071555">
    <property type="term" value="P:cell wall organization"/>
    <property type="evidence" value="ECO:0007669"/>
    <property type="project" value="UniProtKB-KW"/>
</dbReference>
<dbReference type="InterPro" id="IPR050065">
    <property type="entry name" value="GlmU-like"/>
</dbReference>
<evidence type="ECO:0000256" key="3">
    <source>
        <dbReference type="ARBA" id="ARBA00022490"/>
    </source>
</evidence>
<dbReference type="SUPFAM" id="SSF53448">
    <property type="entry name" value="Nucleotide-diphospho-sugar transferases"/>
    <property type="match status" value="1"/>
</dbReference>
<dbReference type="Pfam" id="PF12804">
    <property type="entry name" value="NTP_transf_3"/>
    <property type="match status" value="1"/>
</dbReference>
<feature type="binding site" evidence="17">
    <location>
        <position position="428"/>
    </location>
    <ligand>
        <name>acetyl-CoA</name>
        <dbReference type="ChEBI" id="CHEBI:57288"/>
    </ligand>
</feature>
<comment type="catalytic activity">
    <reaction evidence="14 17">
        <text>alpha-D-glucosamine 1-phosphate + acetyl-CoA = N-acetyl-alpha-D-glucosamine 1-phosphate + CoA + H(+)</text>
        <dbReference type="Rhea" id="RHEA:13725"/>
        <dbReference type="ChEBI" id="CHEBI:15378"/>
        <dbReference type="ChEBI" id="CHEBI:57287"/>
        <dbReference type="ChEBI" id="CHEBI:57288"/>
        <dbReference type="ChEBI" id="CHEBI:57776"/>
        <dbReference type="ChEBI" id="CHEBI:58516"/>
        <dbReference type="EC" id="2.3.1.157"/>
    </reaction>
</comment>
<evidence type="ECO:0000256" key="5">
    <source>
        <dbReference type="ARBA" id="ARBA00022695"/>
    </source>
</evidence>
<evidence type="ECO:0000256" key="1">
    <source>
        <dbReference type="ARBA" id="ARBA00007707"/>
    </source>
</evidence>
<dbReference type="EC" id="2.7.7.23" evidence="17"/>
<feature type="domain" description="MobA-like NTP transferase" evidence="18">
    <location>
        <begin position="8"/>
        <end position="157"/>
    </location>
</feature>
<accession>A0A3M8AD61</accession>
<evidence type="ECO:0000256" key="7">
    <source>
        <dbReference type="ARBA" id="ARBA00022737"/>
    </source>
</evidence>
<dbReference type="GO" id="GO:0000287">
    <property type="term" value="F:magnesium ion binding"/>
    <property type="evidence" value="ECO:0007669"/>
    <property type="project" value="UniProtKB-UniRule"/>
</dbReference>
<reference evidence="19 20" key="1">
    <citation type="submission" date="2018-10" db="EMBL/GenBank/DDBJ databases">
        <title>Isolation, diversity and antibacterial activity of antinobacteria from the wheat rhizosphere soil.</title>
        <authorList>
            <person name="Sun T."/>
        </authorList>
    </citation>
    <scope>NUCLEOTIDE SEQUENCE [LARGE SCALE GENOMIC DNA]</scope>
    <source>
        <strain evidence="19 20">SJ-23</strain>
    </source>
</reference>
<feature type="region of interest" description="N-acetyltransferase" evidence="17">
    <location>
        <begin position="257"/>
        <end position="480"/>
    </location>
</feature>
<evidence type="ECO:0000256" key="12">
    <source>
        <dbReference type="ARBA" id="ARBA00023315"/>
    </source>
</evidence>
<comment type="caution">
    <text evidence="19">The sequence shown here is derived from an EMBL/GenBank/DDBJ whole genome shotgun (WGS) entry which is preliminary data.</text>
</comment>
<feature type="binding site" evidence="17">
    <location>
        <position position="371"/>
    </location>
    <ligand>
        <name>UDP-N-acetyl-alpha-D-glucosamine</name>
        <dbReference type="ChEBI" id="CHEBI:57705"/>
    </ligand>
</feature>
<dbReference type="HAMAP" id="MF_01631">
    <property type="entry name" value="GlmU"/>
    <property type="match status" value="1"/>
</dbReference>
<feature type="binding site" evidence="17">
    <location>
        <position position="160"/>
    </location>
    <ligand>
        <name>UDP-N-acetyl-alpha-D-glucosamine</name>
        <dbReference type="ChEBI" id="CHEBI:57705"/>
    </ligand>
</feature>
<organism evidence="19 20">
    <name type="scientific">Agromyces tardus</name>
    <dbReference type="NCBI Taxonomy" id="2583849"/>
    <lineage>
        <taxon>Bacteria</taxon>
        <taxon>Bacillati</taxon>
        <taxon>Actinomycetota</taxon>
        <taxon>Actinomycetes</taxon>
        <taxon>Micrococcales</taxon>
        <taxon>Microbacteriaceae</taxon>
        <taxon>Agromyces</taxon>
    </lineage>
</organism>
<dbReference type="UniPathway" id="UPA00113">
    <property type="reaction ID" value="UER00532"/>
</dbReference>
<evidence type="ECO:0000313" key="19">
    <source>
        <dbReference type="EMBL" id="RNB49050.1"/>
    </source>
</evidence>
<keyword evidence="6 17" id="KW-0479">Metal-binding</keyword>
<evidence type="ECO:0000256" key="10">
    <source>
        <dbReference type="ARBA" id="ARBA00022984"/>
    </source>
</evidence>
<comment type="pathway">
    <text evidence="17">Nucleotide-sugar biosynthesis; UDP-N-acetyl-alpha-D-glucosamine biosynthesis; N-acetyl-alpha-D-glucosamine 1-phosphate from alpha-D-glucosamine 6-phosphate (route II): step 2/2.</text>
</comment>
<comment type="subcellular location">
    <subcellularLocation>
        <location evidence="17">Cytoplasm</location>
    </subcellularLocation>
</comment>
<dbReference type="InterPro" id="IPR005882">
    <property type="entry name" value="Bifunctional_GlmU"/>
</dbReference>
<dbReference type="GO" id="GO:0003977">
    <property type="term" value="F:UDP-N-acetylglucosamine diphosphorylase activity"/>
    <property type="evidence" value="ECO:0007669"/>
    <property type="project" value="UniProtKB-UniRule"/>
</dbReference>
<evidence type="ECO:0000313" key="20">
    <source>
        <dbReference type="Proteomes" id="UP000275048"/>
    </source>
</evidence>
<dbReference type="InterPro" id="IPR038009">
    <property type="entry name" value="GlmU_C_LbH"/>
</dbReference>
<evidence type="ECO:0000259" key="18">
    <source>
        <dbReference type="Pfam" id="PF12804"/>
    </source>
</evidence>
<comment type="caution">
    <text evidence="17">Lacks conserved residue(s) required for the propagation of feature annotation.</text>
</comment>
<keyword evidence="9 17" id="KW-0133">Cell shape</keyword>
<sequence length="480" mass="49832">MDNNLAIIVLAAGQGTRMKSAVPKVLHPLAGAPIIAHVLATARALDAAHVVAVVRHERDLVAEAIEAELPGTIIVDQDEVPGTGRAVEQAVVALPDDFEGEVLVLNGDVPLLNASTLTEMLERHRADGLAGSVLSARFDDPTGYGRIVRNAEGAFDRIVEQKDATDDELAIDEVNAGVYAFGVNALRDQLANLTTENSQGEKYLTDVIAHLRAAGSEVKARPVSEPWLVAGINDRAQLSETAARLNALIVRGWQLNGVSIEDPATTWIDLAVRIEPDVTIRPGTQLKGATAIATGAVVGPDTTLVDCEIGANAVVKRTDATLAVIGEGASVGPFAYLRPGTLLGADGKIGTFVETKNARIGDSSKVPHLSYVGDATIGEGSNIGAGSIFANYDGVNKHSSIIGSQVRTGSHGVFVAPIRIGDGAYTGAGTVVRKDVPAGALAVNVAPQRNIEGWVLTHRAGTAAADAARASVEAETPAED</sequence>
<evidence type="ECO:0000256" key="2">
    <source>
        <dbReference type="ARBA" id="ARBA00007947"/>
    </source>
</evidence>
<dbReference type="InterPro" id="IPR011004">
    <property type="entry name" value="Trimer_LpxA-like_sf"/>
</dbReference>
<keyword evidence="4 17" id="KW-0808">Transferase</keyword>